<protein>
    <submittedName>
        <fullName evidence="2">RNA-directed DNA polymerase from transposon BS</fullName>
    </submittedName>
</protein>
<organism evidence="2 3">
    <name type="scientific">Caerostris extrusa</name>
    <name type="common">Bark spider</name>
    <name type="synonym">Caerostris bankana</name>
    <dbReference type="NCBI Taxonomy" id="172846"/>
    <lineage>
        <taxon>Eukaryota</taxon>
        <taxon>Metazoa</taxon>
        <taxon>Ecdysozoa</taxon>
        <taxon>Arthropoda</taxon>
        <taxon>Chelicerata</taxon>
        <taxon>Arachnida</taxon>
        <taxon>Araneae</taxon>
        <taxon>Araneomorphae</taxon>
        <taxon>Entelegynae</taxon>
        <taxon>Araneoidea</taxon>
        <taxon>Araneidae</taxon>
        <taxon>Caerostris</taxon>
    </lineage>
</organism>
<dbReference type="PANTHER" id="PTHR33332">
    <property type="entry name" value="REVERSE TRANSCRIPTASE DOMAIN-CONTAINING PROTEIN"/>
    <property type="match status" value="1"/>
</dbReference>
<dbReference type="GO" id="GO:0003964">
    <property type="term" value="F:RNA-directed DNA polymerase activity"/>
    <property type="evidence" value="ECO:0007669"/>
    <property type="project" value="UniProtKB-KW"/>
</dbReference>
<accession>A0AAV4Y066</accession>
<dbReference type="SUPFAM" id="SSF56672">
    <property type="entry name" value="DNA/RNA polymerases"/>
    <property type="match status" value="1"/>
</dbReference>
<dbReference type="Pfam" id="PF00078">
    <property type="entry name" value="RVT_1"/>
    <property type="match status" value="1"/>
</dbReference>
<keyword evidence="3" id="KW-1185">Reference proteome</keyword>
<keyword evidence="2" id="KW-0548">Nucleotidyltransferase</keyword>
<sequence>MAAFLDLSKAFDRVWIQRLIVKLFETFGMGGKTLPWIYDFLRNRLIKVRFNNSLSRSFKLHQGVPQGSVLSPTLFTLFLSGIEKVVSKWCEVGLFADDVVMWDSGIDLQKLEDNLNSTLEDLWKLVEIHKLSFNPAKSTVGFFTTNRKLYGYQPVIVNHQPLTGRKQLKLLKYISGRDWGADAGTLRNTYISLIIPILEYGISVYCCASNTNLQKLERVQLSAARVITGLRNTCPNDIVLYEANLQPLSPRRSASLVKYYGKLCSLGRQK</sequence>
<evidence type="ECO:0000313" key="3">
    <source>
        <dbReference type="Proteomes" id="UP001054945"/>
    </source>
</evidence>
<dbReference type="InterPro" id="IPR043502">
    <property type="entry name" value="DNA/RNA_pol_sf"/>
</dbReference>
<proteinExistence type="predicted"/>
<dbReference type="InterPro" id="IPR000477">
    <property type="entry name" value="RT_dom"/>
</dbReference>
<dbReference type="AlphaFoldDB" id="A0AAV4Y066"/>
<name>A0AAV4Y066_CAEEX</name>
<evidence type="ECO:0000313" key="2">
    <source>
        <dbReference type="EMBL" id="GIY99375.1"/>
    </source>
</evidence>
<keyword evidence="2" id="KW-0808">Transferase</keyword>
<evidence type="ECO:0000259" key="1">
    <source>
        <dbReference type="PROSITE" id="PS50878"/>
    </source>
</evidence>
<comment type="caution">
    <text evidence="2">The sequence shown here is derived from an EMBL/GenBank/DDBJ whole genome shotgun (WGS) entry which is preliminary data.</text>
</comment>
<dbReference type="Proteomes" id="UP001054945">
    <property type="component" value="Unassembled WGS sequence"/>
</dbReference>
<dbReference type="EMBL" id="BPLR01001039">
    <property type="protein sequence ID" value="GIY99375.1"/>
    <property type="molecule type" value="Genomic_DNA"/>
</dbReference>
<feature type="domain" description="Reverse transcriptase" evidence="1">
    <location>
        <begin position="1"/>
        <end position="157"/>
    </location>
</feature>
<keyword evidence="2" id="KW-0695">RNA-directed DNA polymerase</keyword>
<reference evidence="2 3" key="1">
    <citation type="submission" date="2021-06" db="EMBL/GenBank/DDBJ databases">
        <title>Caerostris extrusa draft genome.</title>
        <authorList>
            <person name="Kono N."/>
            <person name="Arakawa K."/>
        </authorList>
    </citation>
    <scope>NUCLEOTIDE SEQUENCE [LARGE SCALE GENOMIC DNA]</scope>
</reference>
<dbReference type="PROSITE" id="PS50878">
    <property type="entry name" value="RT_POL"/>
    <property type="match status" value="1"/>
</dbReference>
<gene>
    <name evidence="2" type="primary">RTase_270</name>
    <name evidence="2" type="ORF">CEXT_477041</name>
</gene>